<dbReference type="InterPro" id="IPR036754">
    <property type="entry name" value="YbaK/aa-tRNA-synt-asso_dom_sf"/>
</dbReference>
<dbReference type="PANTHER" id="PTHR30411">
    <property type="entry name" value="CYTOPLASMIC PROTEIN"/>
    <property type="match status" value="1"/>
</dbReference>
<dbReference type="Gene3D" id="3.90.960.10">
    <property type="entry name" value="YbaK/aminoacyl-tRNA synthetase-associated domain"/>
    <property type="match status" value="1"/>
</dbReference>
<accession>A0A196SL50</accession>
<dbReference type="GO" id="GO:0002161">
    <property type="term" value="F:aminoacyl-tRNA deacylase activity"/>
    <property type="evidence" value="ECO:0007669"/>
    <property type="project" value="InterPro"/>
</dbReference>
<evidence type="ECO:0000313" key="3">
    <source>
        <dbReference type="Proteomes" id="UP000078348"/>
    </source>
</evidence>
<dbReference type="CDD" id="cd04332">
    <property type="entry name" value="YbaK_like"/>
    <property type="match status" value="1"/>
</dbReference>
<gene>
    <name evidence="2" type="ORF">AV274_1245</name>
</gene>
<dbReference type="STRING" id="478820.A0A196SL50"/>
<protein>
    <submittedName>
        <fullName evidence="2">YbaK/aminoacyl-tRNA synthetase-associated domain-containing protein</fullName>
    </submittedName>
</protein>
<keyword evidence="3" id="KW-1185">Reference proteome</keyword>
<reference evidence="2 3" key="1">
    <citation type="submission" date="2016-05" db="EMBL/GenBank/DDBJ databases">
        <title>Nuclear genome of Blastocystis sp. subtype 1 NandII.</title>
        <authorList>
            <person name="Gentekaki E."/>
            <person name="Curtis B."/>
            <person name="Stairs C."/>
            <person name="Eme L."/>
            <person name="Herman E."/>
            <person name="Klimes V."/>
            <person name="Arias M.C."/>
            <person name="Elias M."/>
            <person name="Hilliou F."/>
            <person name="Klute M."/>
            <person name="Malik S.-B."/>
            <person name="Pightling A."/>
            <person name="Rachubinski R."/>
            <person name="Salas D."/>
            <person name="Schlacht A."/>
            <person name="Suga H."/>
            <person name="Archibald J."/>
            <person name="Ball S.G."/>
            <person name="Clark G."/>
            <person name="Dacks J."/>
            <person name="Van Der Giezen M."/>
            <person name="Tsaousis A."/>
            <person name="Roger A."/>
        </authorList>
    </citation>
    <scope>NUCLEOTIDE SEQUENCE [LARGE SCALE GENOMIC DNA]</scope>
    <source>
        <strain evidence="3">ATCC 50177 / NandII</strain>
    </source>
</reference>
<dbReference type="InterPro" id="IPR007214">
    <property type="entry name" value="YbaK/aa-tRNA-synth-assoc-dom"/>
</dbReference>
<dbReference type="EMBL" id="LXWW01000049">
    <property type="protein sequence ID" value="OAO17021.1"/>
    <property type="molecule type" value="Genomic_DNA"/>
</dbReference>
<dbReference type="AlphaFoldDB" id="A0A196SL50"/>
<dbReference type="OrthoDB" id="1058301at2759"/>
<comment type="caution">
    <text evidence="2">The sequence shown here is derived from an EMBL/GenBank/DDBJ whole genome shotgun (WGS) entry which is preliminary data.</text>
</comment>
<evidence type="ECO:0000259" key="1">
    <source>
        <dbReference type="Pfam" id="PF04073"/>
    </source>
</evidence>
<dbReference type="SUPFAM" id="SSF55826">
    <property type="entry name" value="YbaK/ProRS associated domain"/>
    <property type="match status" value="1"/>
</dbReference>
<dbReference type="Proteomes" id="UP000078348">
    <property type="component" value="Unassembled WGS sequence"/>
</dbReference>
<organism evidence="2 3">
    <name type="scientific">Blastocystis sp. subtype 1 (strain ATCC 50177 / NandII)</name>
    <dbReference type="NCBI Taxonomy" id="478820"/>
    <lineage>
        <taxon>Eukaryota</taxon>
        <taxon>Sar</taxon>
        <taxon>Stramenopiles</taxon>
        <taxon>Bigyra</taxon>
        <taxon>Opalozoa</taxon>
        <taxon>Opalinata</taxon>
        <taxon>Blastocystidae</taxon>
        <taxon>Blastocystis</taxon>
    </lineage>
</organism>
<sequence>MSEEAVRRLEGRLKALEERLKKVEVRYRDDPEQDTEIQAHVRKACVESGMKHFFFRRTPLDYYEWKLEERKAYLRCPVQCLCKSVILENKAWNGAENDPENARFYLVIVQYISKLDTERLRGLVRDLKPAESQLSKKKFNFQLADEQTSFELSGFKHNAVTPIGMRQPVPIILSKAIADMPEGGFYLGGGEVDLKLWVNTEEFRACYHPYVMDCTNPRDF</sequence>
<dbReference type="PANTHER" id="PTHR30411:SF4">
    <property type="entry name" value="YBAK_AMINOACYL-TRNA SYNTHETASE-ASSOCIATED DOMAIN-CONTAINING PROTEIN"/>
    <property type="match status" value="1"/>
</dbReference>
<dbReference type="GO" id="GO:0004812">
    <property type="term" value="F:aminoacyl-tRNA ligase activity"/>
    <property type="evidence" value="ECO:0007669"/>
    <property type="project" value="UniProtKB-KW"/>
</dbReference>
<evidence type="ECO:0000313" key="2">
    <source>
        <dbReference type="EMBL" id="OAO17021.1"/>
    </source>
</evidence>
<feature type="domain" description="YbaK/aminoacyl-tRNA synthetase-associated" evidence="1">
    <location>
        <begin position="68"/>
        <end position="204"/>
    </location>
</feature>
<keyword evidence="2" id="KW-0436">Ligase</keyword>
<proteinExistence type="predicted"/>
<name>A0A196SL50_BLAHN</name>
<keyword evidence="2" id="KW-0030">Aminoacyl-tRNA synthetase</keyword>
<dbReference type="Pfam" id="PF04073">
    <property type="entry name" value="tRNA_edit"/>
    <property type="match status" value="1"/>
</dbReference>